<dbReference type="PANTHER" id="PTHR39324">
    <property type="entry name" value="CALCIUM DODECIN"/>
    <property type="match status" value="1"/>
</dbReference>
<gene>
    <name evidence="1" type="ORF">V1479_18450</name>
</gene>
<dbReference type="RefSeq" id="WP_173192479.1">
    <property type="nucleotide sequence ID" value="NZ_JABETK010000002.1"/>
</dbReference>
<evidence type="ECO:0000313" key="2">
    <source>
        <dbReference type="Proteomes" id="UP001559025"/>
    </source>
</evidence>
<comment type="caution">
    <text evidence="1">The sequence shown here is derived from an EMBL/GenBank/DDBJ whole genome shotgun (WGS) entry which is preliminary data.</text>
</comment>
<dbReference type="PANTHER" id="PTHR39324:SF1">
    <property type="entry name" value="CALCIUM DODECIN"/>
    <property type="match status" value="1"/>
</dbReference>
<dbReference type="InterPro" id="IPR036694">
    <property type="entry name" value="Dodecin-like_sf"/>
</dbReference>
<dbReference type="Gene3D" id="3.30.1660.10">
    <property type="entry name" value="Flavin-binding protein dodecin"/>
    <property type="match status" value="1"/>
</dbReference>
<dbReference type="InterPro" id="IPR025543">
    <property type="entry name" value="Dodecin-like"/>
</dbReference>
<dbReference type="EMBL" id="JAZHFV010000006">
    <property type="protein sequence ID" value="MEX4009297.1"/>
    <property type="molecule type" value="Genomic_DNA"/>
</dbReference>
<accession>A0ABV3WX89</accession>
<dbReference type="InterPro" id="IPR009923">
    <property type="entry name" value="Dodecin"/>
</dbReference>
<protein>
    <submittedName>
        <fullName evidence="1">Dodecin family protein</fullName>
    </submittedName>
</protein>
<keyword evidence="2" id="KW-1185">Reference proteome</keyword>
<dbReference type="SUPFAM" id="SSF89807">
    <property type="entry name" value="Dodecin-like"/>
    <property type="match status" value="1"/>
</dbReference>
<reference evidence="1 2" key="1">
    <citation type="submission" date="2024-01" db="EMBL/GenBank/DDBJ databases">
        <title>New evidence supports the origin of RcGTA from prophage.</title>
        <authorList>
            <person name="Xu Y."/>
            <person name="Liu B."/>
            <person name="Chen F."/>
        </authorList>
    </citation>
    <scope>NUCLEOTIDE SEQUENCE [LARGE SCALE GENOMIC DNA]</scope>
    <source>
        <strain evidence="1 2">CBW1107-2</strain>
    </source>
</reference>
<organism evidence="1 2">
    <name type="scientific">Neoaquamicrobium sediminum</name>
    <dbReference type="NCBI Taxonomy" id="1849104"/>
    <lineage>
        <taxon>Bacteria</taxon>
        <taxon>Pseudomonadati</taxon>
        <taxon>Pseudomonadota</taxon>
        <taxon>Alphaproteobacteria</taxon>
        <taxon>Hyphomicrobiales</taxon>
        <taxon>Phyllobacteriaceae</taxon>
        <taxon>Neoaquamicrobium</taxon>
    </lineage>
</organism>
<dbReference type="Pfam" id="PF07311">
    <property type="entry name" value="Dodecin"/>
    <property type="match status" value="1"/>
</dbReference>
<evidence type="ECO:0000313" key="1">
    <source>
        <dbReference type="EMBL" id="MEX4009297.1"/>
    </source>
</evidence>
<sequence length="67" mass="7386">MSVARITEISSTSTKSFEDAINVGIERAGNTLRNLKGAWVKDQEVTVENGRIASYKVILKVTFVLDD</sequence>
<name>A0ABV3WX89_9HYPH</name>
<proteinExistence type="predicted"/>
<dbReference type="Proteomes" id="UP001559025">
    <property type="component" value="Unassembled WGS sequence"/>
</dbReference>